<gene>
    <name evidence="2" type="ORF">Pflav_000580</name>
</gene>
<dbReference type="Pfam" id="PF13374">
    <property type="entry name" value="TPR_10"/>
    <property type="match status" value="2"/>
</dbReference>
<proteinExistence type="predicted"/>
<evidence type="ECO:0000313" key="3">
    <source>
        <dbReference type="Proteomes" id="UP000502508"/>
    </source>
</evidence>
<dbReference type="SUPFAM" id="SSF48452">
    <property type="entry name" value="TPR-like"/>
    <property type="match status" value="1"/>
</dbReference>
<keyword evidence="3" id="KW-1185">Reference proteome</keyword>
<protein>
    <recommendedName>
        <fullName evidence="4">Tetratricopeptide repeat protein</fullName>
    </recommendedName>
</protein>
<organism evidence="2 3">
    <name type="scientific">Phytohabitans flavus</name>
    <dbReference type="NCBI Taxonomy" id="1076124"/>
    <lineage>
        <taxon>Bacteria</taxon>
        <taxon>Bacillati</taxon>
        <taxon>Actinomycetota</taxon>
        <taxon>Actinomycetes</taxon>
        <taxon>Micromonosporales</taxon>
        <taxon>Micromonosporaceae</taxon>
    </lineage>
</organism>
<accession>A0A6F8XIM7</accession>
<sequence>MSGAEQLIAALTRRIRAFELGERGAVLDRMALVEVDALFEHVTDAEDGVPFDAVRVVAWLYWYRYQAQPDENSDLEAALRLFSPMADVDPRTVPVVVRQYLASVADRSSDLEQRARTAVDQLQRAMNSDDIEALNQSIALLADTVTVSPADSDGRAALLSMLGVALRVRFERTGAEADIDRAVRVGREAAAATSSGHTDRRGYPSNLGGTLQTRFGHSADLADLDEATRVSQEATATIPDEHPDRAAMLTNLGLALRTRFARIGDVVDLDEAIRVGQRAMAAMPDDQPDRPAMLLNLGGSLDMRFECTGAIVDLDEAIRLCREAVAAMPGIHPDRGTHLSSLGTALQRRFARTGADADLDEAIRVGRQAVAATSAGRPRRAAHLSNLAIALRSRFTRTGADADLDEAIRVGREALAVTPDDHPPGEPPAPLRPPPEPAPMDLDVRLPAYVLRCRARTTSAGQCRLPRCTQRRSSSLIASQARTSA</sequence>
<reference evidence="2 3" key="1">
    <citation type="submission" date="2020-03" db="EMBL/GenBank/DDBJ databases">
        <title>Whole genome shotgun sequence of Phytohabitans flavus NBRC 107702.</title>
        <authorList>
            <person name="Komaki H."/>
            <person name="Tamura T."/>
        </authorList>
    </citation>
    <scope>NUCLEOTIDE SEQUENCE [LARGE SCALE GENOMIC DNA]</scope>
    <source>
        <strain evidence="2 3">NBRC 107702</strain>
    </source>
</reference>
<dbReference type="EMBL" id="AP022870">
    <property type="protein sequence ID" value="BCB73648.1"/>
    <property type="molecule type" value="Genomic_DNA"/>
</dbReference>
<dbReference type="InterPro" id="IPR011990">
    <property type="entry name" value="TPR-like_helical_dom_sf"/>
</dbReference>
<evidence type="ECO:0008006" key="4">
    <source>
        <dbReference type="Google" id="ProtNLM"/>
    </source>
</evidence>
<feature type="compositionally biased region" description="Pro residues" evidence="1">
    <location>
        <begin position="425"/>
        <end position="438"/>
    </location>
</feature>
<name>A0A6F8XIM7_9ACTN</name>
<dbReference type="RefSeq" id="WP_173032744.1">
    <property type="nucleotide sequence ID" value="NZ_AP022870.1"/>
</dbReference>
<evidence type="ECO:0000313" key="2">
    <source>
        <dbReference type="EMBL" id="BCB73648.1"/>
    </source>
</evidence>
<dbReference type="Proteomes" id="UP000502508">
    <property type="component" value="Chromosome"/>
</dbReference>
<dbReference type="Gene3D" id="1.25.40.10">
    <property type="entry name" value="Tetratricopeptide repeat domain"/>
    <property type="match status" value="1"/>
</dbReference>
<reference evidence="2 3" key="2">
    <citation type="submission" date="2020-03" db="EMBL/GenBank/DDBJ databases">
        <authorList>
            <person name="Ichikawa N."/>
            <person name="Kimura A."/>
            <person name="Kitahashi Y."/>
            <person name="Uohara A."/>
        </authorList>
    </citation>
    <scope>NUCLEOTIDE SEQUENCE [LARGE SCALE GENOMIC DNA]</scope>
    <source>
        <strain evidence="2 3">NBRC 107702</strain>
    </source>
</reference>
<dbReference type="KEGG" id="pfla:Pflav_000580"/>
<dbReference type="AlphaFoldDB" id="A0A6F8XIM7"/>
<evidence type="ECO:0000256" key="1">
    <source>
        <dbReference type="SAM" id="MobiDB-lite"/>
    </source>
</evidence>
<feature type="region of interest" description="Disordered" evidence="1">
    <location>
        <begin position="416"/>
        <end position="439"/>
    </location>
</feature>